<reference evidence="2 3" key="1">
    <citation type="submission" date="2021-06" db="EMBL/GenBank/DDBJ databases">
        <authorList>
            <person name="Palmer J.M."/>
        </authorList>
    </citation>
    <scope>NUCLEOTIDE SEQUENCE [LARGE SCALE GENOMIC DNA]</scope>
    <source>
        <strain evidence="2 3">XC_2019</strain>
        <tissue evidence="2">Muscle</tissue>
    </source>
</reference>
<comment type="caution">
    <text evidence="2">The sequence shown here is derived from an EMBL/GenBank/DDBJ whole genome shotgun (WGS) entry which is preliminary data.</text>
</comment>
<dbReference type="Proteomes" id="UP001434883">
    <property type="component" value="Unassembled WGS sequence"/>
</dbReference>
<protein>
    <submittedName>
        <fullName evidence="2">Uncharacterized protein</fullName>
    </submittedName>
</protein>
<dbReference type="EMBL" id="JAHRIN010001962">
    <property type="protein sequence ID" value="MEQ2192188.1"/>
    <property type="molecule type" value="Genomic_DNA"/>
</dbReference>
<gene>
    <name evidence="2" type="ORF">XENOCAPTIV_008263</name>
</gene>
<keyword evidence="3" id="KW-1185">Reference proteome</keyword>
<evidence type="ECO:0000313" key="2">
    <source>
        <dbReference type="EMBL" id="MEQ2192188.1"/>
    </source>
</evidence>
<accession>A0ABV0Q9E8</accession>
<evidence type="ECO:0000256" key="1">
    <source>
        <dbReference type="SAM" id="MobiDB-lite"/>
    </source>
</evidence>
<evidence type="ECO:0000313" key="3">
    <source>
        <dbReference type="Proteomes" id="UP001434883"/>
    </source>
</evidence>
<feature type="region of interest" description="Disordered" evidence="1">
    <location>
        <begin position="1"/>
        <end position="22"/>
    </location>
</feature>
<name>A0ABV0Q9E8_9TELE</name>
<organism evidence="2 3">
    <name type="scientific">Xenoophorus captivus</name>
    <dbReference type="NCBI Taxonomy" id="1517983"/>
    <lineage>
        <taxon>Eukaryota</taxon>
        <taxon>Metazoa</taxon>
        <taxon>Chordata</taxon>
        <taxon>Craniata</taxon>
        <taxon>Vertebrata</taxon>
        <taxon>Euteleostomi</taxon>
        <taxon>Actinopterygii</taxon>
        <taxon>Neopterygii</taxon>
        <taxon>Teleostei</taxon>
        <taxon>Neoteleostei</taxon>
        <taxon>Acanthomorphata</taxon>
        <taxon>Ovalentaria</taxon>
        <taxon>Atherinomorphae</taxon>
        <taxon>Cyprinodontiformes</taxon>
        <taxon>Goodeidae</taxon>
        <taxon>Xenoophorus</taxon>
    </lineage>
</organism>
<proteinExistence type="predicted"/>
<sequence length="112" mass="12949">MDQEIKREQDLRSNAESGKHKAEEIIKTLLQKLKDMEKRLKETSVATKLDDRDIITPDIQRLEEMLQGQKKVGLQAGTENLMQLQTVEAVRAEMDQELKKKQELEKTSSLNN</sequence>